<feature type="non-terminal residue" evidence="1">
    <location>
        <position position="1"/>
    </location>
</feature>
<reference evidence="1" key="1">
    <citation type="submission" date="2020-07" db="EMBL/GenBank/DDBJ databases">
        <authorList>
            <person name="Nazaruddin N."/>
        </authorList>
    </citation>
    <scope>NUCLEOTIDE SEQUENCE</scope>
</reference>
<organism evidence="1 2">
    <name type="scientific">Heterotrigona itama</name>
    <dbReference type="NCBI Taxonomy" id="395501"/>
    <lineage>
        <taxon>Eukaryota</taxon>
        <taxon>Metazoa</taxon>
        <taxon>Ecdysozoa</taxon>
        <taxon>Arthropoda</taxon>
        <taxon>Hexapoda</taxon>
        <taxon>Insecta</taxon>
        <taxon>Pterygota</taxon>
        <taxon>Neoptera</taxon>
        <taxon>Endopterygota</taxon>
        <taxon>Hymenoptera</taxon>
        <taxon>Apocrita</taxon>
        <taxon>Aculeata</taxon>
        <taxon>Apoidea</taxon>
        <taxon>Anthophila</taxon>
        <taxon>Apidae</taxon>
        <taxon>Heterotrigona</taxon>
    </lineage>
</organism>
<keyword evidence="2" id="KW-1185">Reference proteome</keyword>
<evidence type="ECO:0000313" key="1">
    <source>
        <dbReference type="EMBL" id="CAD1474038.1"/>
    </source>
</evidence>
<dbReference type="AlphaFoldDB" id="A0A6V7H898"/>
<name>A0A6V7H898_9HYME</name>
<comment type="caution">
    <text evidence="1">The sequence shown here is derived from an EMBL/GenBank/DDBJ whole genome shotgun (WGS) entry which is preliminary data.</text>
</comment>
<protein>
    <submittedName>
        <fullName evidence="1">Uncharacterized protein</fullName>
    </submittedName>
</protein>
<dbReference type="Proteomes" id="UP000752696">
    <property type="component" value="Unassembled WGS sequence"/>
</dbReference>
<proteinExistence type="predicted"/>
<gene>
    <name evidence="1" type="ORF">MHI_LOCUS425676</name>
</gene>
<dbReference type="EMBL" id="CAJDYZ010007105">
    <property type="protein sequence ID" value="CAD1474038.1"/>
    <property type="molecule type" value="Genomic_DNA"/>
</dbReference>
<accession>A0A6V7H898</accession>
<sequence>DVKKQAPLFCTTTGNGSSITDNRFSRSVDAVELWKKTFLKVATLTRSHDTLSSVESVFDSLLELLKKSSAIHSTCADNSFLVRFDKTNVIVESDTFRTFVLSTNGPITGITALTI</sequence>
<evidence type="ECO:0000313" key="2">
    <source>
        <dbReference type="Proteomes" id="UP000752696"/>
    </source>
</evidence>